<dbReference type="EMBL" id="JAERRH010000008">
    <property type="protein sequence ID" value="MBL1107351.1"/>
    <property type="molecule type" value="Genomic_DNA"/>
</dbReference>
<proteinExistence type="predicted"/>
<accession>A0ABS1P5Z4</accession>
<evidence type="ECO:0000313" key="2">
    <source>
        <dbReference type="Proteomes" id="UP000621386"/>
    </source>
</evidence>
<dbReference type="RefSeq" id="WP_201821114.1">
    <property type="nucleotide sequence ID" value="NZ_JAERRH010000008.1"/>
</dbReference>
<evidence type="ECO:0000313" key="1">
    <source>
        <dbReference type="EMBL" id="MBL1107351.1"/>
    </source>
</evidence>
<dbReference type="Proteomes" id="UP000621386">
    <property type="component" value="Unassembled WGS sequence"/>
</dbReference>
<reference evidence="1 2" key="1">
    <citation type="submission" date="2021-01" db="EMBL/GenBank/DDBJ databases">
        <title>WGS of actinomycetes isolated from Thailand.</title>
        <authorList>
            <person name="Thawai C."/>
        </authorList>
    </citation>
    <scope>NUCLEOTIDE SEQUENCE [LARGE SCALE GENOMIC DNA]</scope>
    <source>
        <strain evidence="1 2">CH5-8</strain>
    </source>
</reference>
<organism evidence="1 2">
    <name type="scientific">Streptomyces musisoli</name>
    <dbReference type="NCBI Taxonomy" id="2802280"/>
    <lineage>
        <taxon>Bacteria</taxon>
        <taxon>Bacillati</taxon>
        <taxon>Actinomycetota</taxon>
        <taxon>Actinomycetes</taxon>
        <taxon>Kitasatosporales</taxon>
        <taxon>Streptomycetaceae</taxon>
        <taxon>Streptomyces</taxon>
    </lineage>
</organism>
<protein>
    <submittedName>
        <fullName evidence="1">Phage tail protein</fullName>
    </submittedName>
</protein>
<sequence>MPLQRFTRMYGIQDAKISVLTADPFGGSPTYSTPIDVPGIKTFEVSGDVEVKALRGDNIKLASNSTITNIQVSVSHAKMSLDVLAAIIGGAVTDSGTTPSQVTRWDLNSDDANLPPFKLEGITPPGGTDIVGGDAHVILHKLTLSAFPDLGFAEEDYRIASFTADADPLQSSGDWISVVLNETRTPIPAS</sequence>
<comment type="caution">
    <text evidence="1">The sequence shown here is derived from an EMBL/GenBank/DDBJ whole genome shotgun (WGS) entry which is preliminary data.</text>
</comment>
<gene>
    <name evidence="1" type="ORF">JK361_22555</name>
</gene>
<keyword evidence="2" id="KW-1185">Reference proteome</keyword>
<name>A0ABS1P5Z4_9ACTN</name>